<dbReference type="Pfam" id="PF09990">
    <property type="entry name" value="DUF2231"/>
    <property type="match status" value="1"/>
</dbReference>
<evidence type="ECO:0000259" key="2">
    <source>
        <dbReference type="Pfam" id="PF09990"/>
    </source>
</evidence>
<keyword evidence="1" id="KW-0472">Membrane</keyword>
<keyword evidence="4" id="KW-1185">Reference proteome</keyword>
<feature type="domain" description="DUF2231" evidence="2">
    <location>
        <begin position="10"/>
        <end position="149"/>
    </location>
</feature>
<dbReference type="Gene3D" id="2.60.120.560">
    <property type="entry name" value="Exo-inulinase, domain 1"/>
    <property type="match status" value="1"/>
</dbReference>
<proteinExistence type="predicted"/>
<gene>
    <name evidence="3" type="ORF">P0M35_08985</name>
</gene>
<dbReference type="EMBL" id="JARGDL010000011">
    <property type="protein sequence ID" value="MDF1612283.1"/>
    <property type="molecule type" value="Genomic_DNA"/>
</dbReference>
<comment type="caution">
    <text evidence="3">The sequence shown here is derived from an EMBL/GenBank/DDBJ whole genome shotgun (WGS) entry which is preliminary data.</text>
</comment>
<dbReference type="Proteomes" id="UP001221302">
    <property type="component" value="Unassembled WGS sequence"/>
</dbReference>
<reference evidence="3" key="1">
    <citation type="submission" date="2023-03" db="EMBL/GenBank/DDBJ databases">
        <title>Stygiobacter electus gen. nov., sp. nov., facultatively anaerobic thermotolerant bacterium of the class Ignavibacteria from a well of Yessentuki mineral water deposit.</title>
        <authorList>
            <person name="Podosokorskaya O.A."/>
            <person name="Elcheninov A.G."/>
            <person name="Petrova N.F."/>
            <person name="Zavarzina D.G."/>
            <person name="Kublanov I.V."/>
            <person name="Merkel A.Y."/>
        </authorList>
    </citation>
    <scope>NUCLEOTIDE SEQUENCE</scope>
    <source>
        <strain evidence="3">09-Me</strain>
    </source>
</reference>
<feature type="transmembrane region" description="Helical" evidence="1">
    <location>
        <begin position="87"/>
        <end position="108"/>
    </location>
</feature>
<keyword evidence="1" id="KW-1133">Transmembrane helix</keyword>
<keyword evidence="1" id="KW-0812">Transmembrane</keyword>
<name>A0AAE3TCC4_9BACT</name>
<feature type="transmembrane region" description="Helical" evidence="1">
    <location>
        <begin position="47"/>
        <end position="67"/>
    </location>
</feature>
<feature type="transmembrane region" description="Helical" evidence="1">
    <location>
        <begin position="15"/>
        <end position="35"/>
    </location>
</feature>
<sequence>MQLLPDWAPNIHPMIVHFPVVLLMIAVLFDIIGLFSTKFDWIKKSALLLFFLGTIAAVIAFLTGRAASDGLNIPINAVNAVNDHADWAEVTLWFFSIYTIIRLLIGYFFKSLKKVIVIPVVLIGLLGIYFLYQTGDHGAKLVFGYGLGTGNIISEKDGSVKSEDKREQISDSTFTVSKNGSWNLTFNPDIESILSDKFKWVEGSLTELNPMYDESDGSLMFHLGKEVRRGAFIYDNSIKGVQVTAKINIDDFSGEVELIHHFKDKNNYDFLGIKNGVISLVRKSNGEIEIFENDKFKSSGWLEIRVVSGGSHFRGYLNNKMIVHGHGSEPNPGSVGMKFSGKGSISIKMIKVESL</sequence>
<protein>
    <recommendedName>
        <fullName evidence="2">DUF2231 domain-containing protein</fullName>
    </recommendedName>
</protein>
<dbReference type="AlphaFoldDB" id="A0AAE3TCC4"/>
<dbReference type="InterPro" id="IPR019251">
    <property type="entry name" value="DUF2231_TM"/>
</dbReference>
<evidence type="ECO:0000313" key="3">
    <source>
        <dbReference type="EMBL" id="MDF1612283.1"/>
    </source>
</evidence>
<accession>A0AAE3TCC4</accession>
<evidence type="ECO:0000313" key="4">
    <source>
        <dbReference type="Proteomes" id="UP001221302"/>
    </source>
</evidence>
<evidence type="ECO:0000256" key="1">
    <source>
        <dbReference type="SAM" id="Phobius"/>
    </source>
</evidence>
<dbReference type="RefSeq" id="WP_321536054.1">
    <property type="nucleotide sequence ID" value="NZ_JARGDL010000011.1"/>
</dbReference>
<feature type="transmembrane region" description="Helical" evidence="1">
    <location>
        <begin position="115"/>
        <end position="132"/>
    </location>
</feature>
<organism evidence="3 4">
    <name type="scientific">Stygiobacter electus</name>
    <dbReference type="NCBI Taxonomy" id="3032292"/>
    <lineage>
        <taxon>Bacteria</taxon>
        <taxon>Pseudomonadati</taxon>
        <taxon>Ignavibacteriota</taxon>
        <taxon>Ignavibacteria</taxon>
        <taxon>Ignavibacteriales</taxon>
        <taxon>Melioribacteraceae</taxon>
        <taxon>Stygiobacter</taxon>
    </lineage>
</organism>